<reference evidence="3" key="1">
    <citation type="submission" date="2016-10" db="EMBL/GenBank/DDBJ databases">
        <authorList>
            <person name="de Groot N.N."/>
        </authorList>
    </citation>
    <scope>NUCLEOTIDE SEQUENCE</scope>
</reference>
<dbReference type="PANTHER" id="PTHR38342:SF1">
    <property type="entry name" value="SLR5037 PROTEIN"/>
    <property type="match status" value="1"/>
</dbReference>
<dbReference type="InterPro" id="IPR005180">
    <property type="entry name" value="DUF302"/>
</dbReference>
<proteinExistence type="predicted"/>
<dbReference type="PANTHER" id="PTHR38342">
    <property type="entry name" value="SLR5037 PROTEIN"/>
    <property type="match status" value="1"/>
</dbReference>
<gene>
    <name evidence="3" type="ORF">MNB_SV-15-50</name>
</gene>
<dbReference type="EMBL" id="FRYL01000023">
    <property type="protein sequence ID" value="SHO80998.1"/>
    <property type="molecule type" value="Genomic_DNA"/>
</dbReference>
<dbReference type="InterPro" id="IPR035923">
    <property type="entry name" value="TT1751-like_sf"/>
</dbReference>
<evidence type="ECO:0000259" key="2">
    <source>
        <dbReference type="Pfam" id="PF03625"/>
    </source>
</evidence>
<evidence type="ECO:0000313" key="3">
    <source>
        <dbReference type="EMBL" id="SHO80998.1"/>
    </source>
</evidence>
<dbReference type="CDD" id="cd14797">
    <property type="entry name" value="DUF302"/>
    <property type="match status" value="1"/>
</dbReference>
<dbReference type="AlphaFoldDB" id="A0A1W1EJE5"/>
<protein>
    <recommendedName>
        <fullName evidence="2">DUF302 domain-containing protein</fullName>
    </recommendedName>
</protein>
<sequence>MLKNILSAIGAIALIAIVYMLISFGGMMSKVSTLHPDAIGHYMSMFEKVLETGNSAEAMTRRVKINDDVSTEDVVENLKSIASENNFLVVGDSKMSVNSSIKEGGKRYIRILHFCAPSVAEKFIGFSESFGAFMPCRILIVEDDKGNRWLYTMAMELMLYGGKPLPADMMKMAESVRDLMYGMMDAAAVDGDYEPEETE</sequence>
<accession>A0A1W1EJE5</accession>
<feature type="transmembrane region" description="Helical" evidence="1">
    <location>
        <begin position="6"/>
        <end position="24"/>
    </location>
</feature>
<keyword evidence="1" id="KW-0812">Transmembrane</keyword>
<feature type="domain" description="DUF302" evidence="2">
    <location>
        <begin position="107"/>
        <end position="153"/>
    </location>
</feature>
<name>A0A1W1EJE5_9ZZZZ</name>
<keyword evidence="1" id="KW-0472">Membrane</keyword>
<dbReference type="SUPFAM" id="SSF103247">
    <property type="entry name" value="TT1751-like"/>
    <property type="match status" value="1"/>
</dbReference>
<evidence type="ECO:0000256" key="1">
    <source>
        <dbReference type="SAM" id="Phobius"/>
    </source>
</evidence>
<organism evidence="3">
    <name type="scientific">hydrothermal vent metagenome</name>
    <dbReference type="NCBI Taxonomy" id="652676"/>
    <lineage>
        <taxon>unclassified sequences</taxon>
        <taxon>metagenomes</taxon>
        <taxon>ecological metagenomes</taxon>
    </lineage>
</organism>
<keyword evidence="1" id="KW-1133">Transmembrane helix</keyword>
<dbReference type="Pfam" id="PF03625">
    <property type="entry name" value="DUF302"/>
    <property type="match status" value="1"/>
</dbReference>
<dbReference type="Gene3D" id="3.30.310.70">
    <property type="entry name" value="TT1751-like domain"/>
    <property type="match status" value="1"/>
</dbReference>